<evidence type="ECO:0008006" key="4">
    <source>
        <dbReference type="Google" id="ProtNLM"/>
    </source>
</evidence>
<proteinExistence type="predicted"/>
<keyword evidence="1" id="KW-1133">Transmembrane helix</keyword>
<reference evidence="3" key="1">
    <citation type="journal article" date="2019" name="Int. J. Syst. Evol. Microbiol.">
        <title>The Global Catalogue of Microorganisms (GCM) 10K type strain sequencing project: providing services to taxonomists for standard genome sequencing and annotation.</title>
        <authorList>
            <consortium name="The Broad Institute Genomics Platform"/>
            <consortium name="The Broad Institute Genome Sequencing Center for Infectious Disease"/>
            <person name="Wu L."/>
            <person name="Ma J."/>
        </authorList>
    </citation>
    <scope>NUCLEOTIDE SEQUENCE [LARGE SCALE GENOMIC DNA]</scope>
    <source>
        <strain evidence="3">CGMCC 1.15353</strain>
    </source>
</reference>
<accession>A0ABQ1QIV8</accession>
<dbReference type="EMBL" id="BMIN01000029">
    <property type="protein sequence ID" value="GGD29011.1"/>
    <property type="molecule type" value="Genomic_DNA"/>
</dbReference>
<feature type="transmembrane region" description="Helical" evidence="1">
    <location>
        <begin position="57"/>
        <end position="80"/>
    </location>
</feature>
<organism evidence="2 3">
    <name type="scientific">Pontibacillus salipaludis</name>
    <dbReference type="NCBI Taxonomy" id="1697394"/>
    <lineage>
        <taxon>Bacteria</taxon>
        <taxon>Bacillati</taxon>
        <taxon>Bacillota</taxon>
        <taxon>Bacilli</taxon>
        <taxon>Bacillales</taxon>
        <taxon>Bacillaceae</taxon>
        <taxon>Pontibacillus</taxon>
    </lineage>
</organism>
<evidence type="ECO:0000313" key="2">
    <source>
        <dbReference type="EMBL" id="GGD29011.1"/>
    </source>
</evidence>
<keyword evidence="1" id="KW-0812">Transmembrane</keyword>
<dbReference type="Proteomes" id="UP000642571">
    <property type="component" value="Unassembled WGS sequence"/>
</dbReference>
<gene>
    <name evidence="2" type="ORF">GCM10011389_40750</name>
</gene>
<sequence length="82" mass="8632">MRKLILPALALGILGIFGSPFEFADILMILDRNGYDVPRWAADSLTTIGSVYGVQHYLIGAVGVTVPWFLAAAIVGAGSLGL</sequence>
<evidence type="ECO:0000256" key="1">
    <source>
        <dbReference type="SAM" id="Phobius"/>
    </source>
</evidence>
<protein>
    <recommendedName>
        <fullName evidence="4">Chromate transporter</fullName>
    </recommendedName>
</protein>
<dbReference type="RefSeq" id="WP_188656166.1">
    <property type="nucleotide sequence ID" value="NZ_BMIN01000029.1"/>
</dbReference>
<evidence type="ECO:0000313" key="3">
    <source>
        <dbReference type="Proteomes" id="UP000642571"/>
    </source>
</evidence>
<name>A0ABQ1QIV8_9BACI</name>
<keyword evidence="1" id="KW-0472">Membrane</keyword>
<comment type="caution">
    <text evidence="2">The sequence shown here is derived from an EMBL/GenBank/DDBJ whole genome shotgun (WGS) entry which is preliminary data.</text>
</comment>
<keyword evidence="3" id="KW-1185">Reference proteome</keyword>